<feature type="region of interest" description="Disordered" evidence="1">
    <location>
        <begin position="467"/>
        <end position="487"/>
    </location>
</feature>
<keyword evidence="2" id="KW-0812">Transmembrane</keyword>
<reference evidence="3 4" key="1">
    <citation type="submission" date="2021-01" db="EMBL/GenBank/DDBJ databases">
        <title>Whole genome shotgun sequence of Microbispora siamensis NBRC 104113.</title>
        <authorList>
            <person name="Komaki H."/>
            <person name="Tamura T."/>
        </authorList>
    </citation>
    <scope>NUCLEOTIDE SEQUENCE [LARGE SCALE GENOMIC DNA]</scope>
    <source>
        <strain evidence="3 4">NBRC 104113</strain>
    </source>
</reference>
<gene>
    <name evidence="3" type="ORF">Msi02_28530</name>
</gene>
<dbReference type="Proteomes" id="UP000660454">
    <property type="component" value="Unassembled WGS sequence"/>
</dbReference>
<protein>
    <submittedName>
        <fullName evidence="3">Uncharacterized protein</fullName>
    </submittedName>
</protein>
<feature type="transmembrane region" description="Helical" evidence="2">
    <location>
        <begin position="218"/>
        <end position="239"/>
    </location>
</feature>
<feature type="compositionally biased region" description="Pro residues" evidence="1">
    <location>
        <begin position="151"/>
        <end position="163"/>
    </location>
</feature>
<dbReference type="EMBL" id="BOOF01000013">
    <property type="protein sequence ID" value="GIH62036.1"/>
    <property type="molecule type" value="Genomic_DNA"/>
</dbReference>
<evidence type="ECO:0000313" key="4">
    <source>
        <dbReference type="Proteomes" id="UP000660454"/>
    </source>
</evidence>
<keyword evidence="2" id="KW-0472">Membrane</keyword>
<keyword evidence="2" id="KW-1133">Transmembrane helix</keyword>
<keyword evidence="4" id="KW-1185">Reference proteome</keyword>
<feature type="compositionally biased region" description="Pro residues" evidence="1">
    <location>
        <begin position="65"/>
        <end position="114"/>
    </location>
</feature>
<evidence type="ECO:0000313" key="3">
    <source>
        <dbReference type="EMBL" id="GIH62036.1"/>
    </source>
</evidence>
<name>A0ABQ4GKS3_9ACTN</name>
<evidence type="ECO:0000256" key="1">
    <source>
        <dbReference type="SAM" id="MobiDB-lite"/>
    </source>
</evidence>
<feature type="compositionally biased region" description="Pro residues" evidence="1">
    <location>
        <begin position="124"/>
        <end position="142"/>
    </location>
</feature>
<comment type="caution">
    <text evidence="3">The sequence shown here is derived from an EMBL/GenBank/DDBJ whole genome shotgun (WGS) entry which is preliminary data.</text>
</comment>
<evidence type="ECO:0000256" key="2">
    <source>
        <dbReference type="SAM" id="Phobius"/>
    </source>
</evidence>
<dbReference type="PRINTS" id="PR01217">
    <property type="entry name" value="PRICHEXTENSN"/>
</dbReference>
<feature type="compositionally biased region" description="Pro residues" evidence="1">
    <location>
        <begin position="475"/>
        <end position="487"/>
    </location>
</feature>
<proteinExistence type="predicted"/>
<accession>A0ABQ4GKS3</accession>
<organism evidence="3 4">
    <name type="scientific">Microbispora siamensis</name>
    <dbReference type="NCBI Taxonomy" id="564413"/>
    <lineage>
        <taxon>Bacteria</taxon>
        <taxon>Bacillati</taxon>
        <taxon>Actinomycetota</taxon>
        <taxon>Actinomycetes</taxon>
        <taxon>Streptosporangiales</taxon>
        <taxon>Streptosporangiaceae</taxon>
        <taxon>Microbispora</taxon>
    </lineage>
</organism>
<sequence>MTSGDDAPVEPGETPPREDRPRQGMPPYPPQGHPRPGVPPYPPPYGPPPGPQQGPQPGPYQGAQPGPPPGGPAGQPPQPGAYPAGPQPGPYPGSPSGPQPQPGAYPAGPQPGPHAQPGAYPGSPSGPQPQPGAYPGSPPGSQPQPGAYPAGPQPGPYSGPPPQVAQANPYPYPLPGGQGAPPSGPSGPSGQGWQAATPPPPELWQMPTQPSVPARRGWVLPVVAVVAVLVVAGGTFAFMTVRQTGTTGKAGPTTAAATAEKSASAAPVAATADVCSMLDPDEAERLVPKATIDSSTNDNRGDSLVSYVRYTCGWVNRNISYKDVTRSREITVNVSKYEAIGTTTAEKSARIQFDGELKQYKYQATHSDKEHYYSPAQEYQGIGDAAAAQYQWTREGKQYWYSFGQGVGRVGDVVFQVKFEASQKKKESDLLSTESTQSITEENALREVKGLLGQLAKSVTAWRAGQPLPYHARPKPSPSPSPSPTRIPLPRACVSLKTLAATLVPDTEGAAVRSKEGNSNVSQCQWWNDKLPLGGGKVRWRNLRIAIHTFWDAESARYYLIDQRSKTRFTASSEIGGIRWGKVEKLPGFGQDAFGQAIRQRTDTAQSNRYEIYALDGKNVIWVLLSGSDRPENTPINAPDSVLMDPKEAATGAKSVAKALLGAL</sequence>
<feature type="compositionally biased region" description="Pro residues" evidence="1">
    <location>
        <begin position="24"/>
        <end position="58"/>
    </location>
</feature>
<feature type="region of interest" description="Disordered" evidence="1">
    <location>
        <begin position="1"/>
        <end position="209"/>
    </location>
</feature>